<gene>
    <name evidence="1" type="ORF">HYS17_04535</name>
</gene>
<dbReference type="AlphaFoldDB" id="A0A7T5UHK3"/>
<accession>A0A7T5UHK3</accession>
<dbReference type="EMBL" id="CP066681">
    <property type="protein sequence ID" value="QQG37036.1"/>
    <property type="molecule type" value="Genomic_DNA"/>
</dbReference>
<reference evidence="1 2" key="1">
    <citation type="submission" date="2020-07" db="EMBL/GenBank/DDBJ databases">
        <title>Huge and variable diversity of episymbiotic CPR bacteria and DPANN archaea in groundwater ecosystems.</title>
        <authorList>
            <person name="He C.Y."/>
            <person name="Keren R."/>
            <person name="Whittaker M."/>
            <person name="Farag I.F."/>
            <person name="Doudna J."/>
            <person name="Cate J.H.D."/>
            <person name="Banfield J.F."/>
        </authorList>
    </citation>
    <scope>NUCLEOTIDE SEQUENCE [LARGE SCALE GENOMIC DNA]</scope>
    <source>
        <strain evidence="1">NC_groundwater_70_Ag_B-0.1um_54_66</strain>
    </source>
</reference>
<evidence type="ECO:0000313" key="1">
    <source>
        <dbReference type="EMBL" id="QQG37036.1"/>
    </source>
</evidence>
<evidence type="ECO:0000313" key="2">
    <source>
        <dbReference type="Proteomes" id="UP000595362"/>
    </source>
</evidence>
<dbReference type="Proteomes" id="UP000595362">
    <property type="component" value="Chromosome"/>
</dbReference>
<protein>
    <submittedName>
        <fullName evidence="1">Uncharacterized protein</fullName>
    </submittedName>
</protein>
<proteinExistence type="predicted"/>
<name>A0A7T5UHK3_9BACT</name>
<sequence length="112" mass="12479">MTASKTAFSRTDAMIAKLKYLFATEVAGIPPKKVRALLQQQGWRFEPLIPDPFLITSASAFGGHYGVQHLPCVNVKSPAGCDVHAEGNDALYRIYRQDLKRAARTIYMPDIR</sequence>
<organism evidence="1 2">
    <name type="scientific">Micavibrio aeruginosavorus</name>
    <dbReference type="NCBI Taxonomy" id="349221"/>
    <lineage>
        <taxon>Bacteria</taxon>
        <taxon>Pseudomonadati</taxon>
        <taxon>Bdellovibrionota</taxon>
        <taxon>Bdellovibrionia</taxon>
        <taxon>Bdellovibrionales</taxon>
        <taxon>Pseudobdellovibrionaceae</taxon>
        <taxon>Micavibrio</taxon>
    </lineage>
</organism>